<dbReference type="PANTHER" id="PTHR37984">
    <property type="entry name" value="PROTEIN CBG26694"/>
    <property type="match status" value="1"/>
</dbReference>
<dbReference type="InterPro" id="IPR050951">
    <property type="entry name" value="Retrovirus_Pol_polyprotein"/>
</dbReference>
<gene>
    <name evidence="2" type="ORF">Sradi_6430400</name>
</gene>
<dbReference type="InterPro" id="IPR041588">
    <property type="entry name" value="Integrase_H2C2"/>
</dbReference>
<dbReference type="Gene3D" id="1.10.340.70">
    <property type="match status" value="1"/>
</dbReference>
<dbReference type="AlphaFoldDB" id="A0AAW2K4M1"/>
<sequence length="129" mass="14931">MRYMNMKLEVDQVTGLLAALQLKQNFVNQSTYTRSFLITNAGEYQIFLIKADGVIVNEERVCVPNVDGLQRDILWDAHNAPYAIHPGTTKMYRDLKPCYWWQTMKTHVVEFVATCMTCQQVKAEHQTTN</sequence>
<feature type="domain" description="Integrase zinc-binding" evidence="1">
    <location>
        <begin position="69"/>
        <end position="123"/>
    </location>
</feature>
<feature type="non-terminal residue" evidence="2">
    <location>
        <position position="129"/>
    </location>
</feature>
<protein>
    <recommendedName>
        <fullName evidence="1">Integrase zinc-binding domain-containing protein</fullName>
    </recommendedName>
</protein>
<dbReference type="EMBL" id="JACGWJ010000030">
    <property type="protein sequence ID" value="KAL0301536.1"/>
    <property type="molecule type" value="Genomic_DNA"/>
</dbReference>
<comment type="caution">
    <text evidence="2">The sequence shown here is derived from an EMBL/GenBank/DDBJ whole genome shotgun (WGS) entry which is preliminary data.</text>
</comment>
<reference evidence="2" key="2">
    <citation type="journal article" date="2024" name="Plant">
        <title>Genomic evolution and insights into agronomic trait innovations of Sesamum species.</title>
        <authorList>
            <person name="Miao H."/>
            <person name="Wang L."/>
            <person name="Qu L."/>
            <person name="Liu H."/>
            <person name="Sun Y."/>
            <person name="Le M."/>
            <person name="Wang Q."/>
            <person name="Wei S."/>
            <person name="Zheng Y."/>
            <person name="Lin W."/>
            <person name="Duan Y."/>
            <person name="Cao H."/>
            <person name="Xiong S."/>
            <person name="Wang X."/>
            <person name="Wei L."/>
            <person name="Li C."/>
            <person name="Ma Q."/>
            <person name="Ju M."/>
            <person name="Zhao R."/>
            <person name="Li G."/>
            <person name="Mu C."/>
            <person name="Tian Q."/>
            <person name="Mei H."/>
            <person name="Zhang T."/>
            <person name="Gao T."/>
            <person name="Zhang H."/>
        </authorList>
    </citation>
    <scope>NUCLEOTIDE SEQUENCE</scope>
    <source>
        <strain evidence="2">G02</strain>
    </source>
</reference>
<name>A0AAW2K4M1_SESRA</name>
<dbReference type="Pfam" id="PF17921">
    <property type="entry name" value="Integrase_H2C2"/>
    <property type="match status" value="1"/>
</dbReference>
<accession>A0AAW2K4M1</accession>
<proteinExistence type="predicted"/>
<dbReference type="PANTHER" id="PTHR37984:SF5">
    <property type="entry name" value="PROTEIN NYNRIN-LIKE"/>
    <property type="match status" value="1"/>
</dbReference>
<organism evidence="2">
    <name type="scientific">Sesamum radiatum</name>
    <name type="common">Black benniseed</name>
    <dbReference type="NCBI Taxonomy" id="300843"/>
    <lineage>
        <taxon>Eukaryota</taxon>
        <taxon>Viridiplantae</taxon>
        <taxon>Streptophyta</taxon>
        <taxon>Embryophyta</taxon>
        <taxon>Tracheophyta</taxon>
        <taxon>Spermatophyta</taxon>
        <taxon>Magnoliopsida</taxon>
        <taxon>eudicotyledons</taxon>
        <taxon>Gunneridae</taxon>
        <taxon>Pentapetalae</taxon>
        <taxon>asterids</taxon>
        <taxon>lamiids</taxon>
        <taxon>Lamiales</taxon>
        <taxon>Pedaliaceae</taxon>
        <taxon>Sesamum</taxon>
    </lineage>
</organism>
<reference evidence="2" key="1">
    <citation type="submission" date="2020-06" db="EMBL/GenBank/DDBJ databases">
        <authorList>
            <person name="Li T."/>
            <person name="Hu X."/>
            <person name="Zhang T."/>
            <person name="Song X."/>
            <person name="Zhang H."/>
            <person name="Dai N."/>
            <person name="Sheng W."/>
            <person name="Hou X."/>
            <person name="Wei L."/>
        </authorList>
    </citation>
    <scope>NUCLEOTIDE SEQUENCE</scope>
    <source>
        <strain evidence="2">G02</strain>
        <tissue evidence="2">Leaf</tissue>
    </source>
</reference>
<evidence type="ECO:0000313" key="2">
    <source>
        <dbReference type="EMBL" id="KAL0301536.1"/>
    </source>
</evidence>
<evidence type="ECO:0000259" key="1">
    <source>
        <dbReference type="Pfam" id="PF17921"/>
    </source>
</evidence>